<keyword evidence="4 11" id="KW-0812">Transmembrane</keyword>
<evidence type="ECO:0000256" key="11">
    <source>
        <dbReference type="SAM" id="Phobius"/>
    </source>
</evidence>
<reference evidence="13 14" key="1">
    <citation type="journal article" date="2012" name="J. Bacteriol.">
        <title>Genome Sequence of Gallaecimonas xiamenensis Type Strain 3-C-1.</title>
        <authorList>
            <person name="Lai Q."/>
            <person name="Wang L."/>
            <person name="Wang W."/>
            <person name="Shao Z."/>
        </authorList>
    </citation>
    <scope>NUCLEOTIDE SEQUENCE [LARGE SCALE GENOMIC DNA]</scope>
    <source>
        <strain evidence="13 14">3-C-1</strain>
    </source>
</reference>
<dbReference type="Proteomes" id="UP000006755">
    <property type="component" value="Unassembled WGS sequence"/>
</dbReference>
<evidence type="ECO:0000256" key="3">
    <source>
        <dbReference type="ARBA" id="ARBA00022670"/>
    </source>
</evidence>
<proteinExistence type="predicted"/>
<dbReference type="GO" id="GO:0006508">
    <property type="term" value="P:proteolysis"/>
    <property type="evidence" value="ECO:0007669"/>
    <property type="project" value="UniProtKB-KW"/>
</dbReference>
<dbReference type="RefSeq" id="WP_008485037.1">
    <property type="nucleotide sequence ID" value="NZ_AMRI01000015.1"/>
</dbReference>
<evidence type="ECO:0000313" key="14">
    <source>
        <dbReference type="Proteomes" id="UP000006755"/>
    </source>
</evidence>
<feature type="transmembrane region" description="Helical" evidence="11">
    <location>
        <begin position="15"/>
        <end position="38"/>
    </location>
</feature>
<feature type="domain" description="Peptidase M48" evidence="12">
    <location>
        <begin position="104"/>
        <end position="324"/>
    </location>
</feature>
<keyword evidence="6" id="KW-0378">Hydrolase</keyword>
<keyword evidence="7" id="KW-0862">Zinc</keyword>
<comment type="caution">
    <text evidence="13">The sequence shown here is derived from an EMBL/GenBank/DDBJ whole genome shotgun (WGS) entry which is preliminary data.</text>
</comment>
<dbReference type="Pfam" id="PF01435">
    <property type="entry name" value="Peptidase_M48"/>
    <property type="match status" value="1"/>
</dbReference>
<keyword evidence="3" id="KW-0645">Protease</keyword>
<dbReference type="OrthoDB" id="15218at2"/>
<name>K2JP68_9GAMM</name>
<evidence type="ECO:0000256" key="2">
    <source>
        <dbReference type="ARBA" id="ARBA00022475"/>
    </source>
</evidence>
<dbReference type="InterPro" id="IPR001915">
    <property type="entry name" value="Peptidase_M48"/>
</dbReference>
<dbReference type="EMBL" id="AMRI01000015">
    <property type="protein sequence ID" value="EKE72244.1"/>
    <property type="molecule type" value="Genomic_DNA"/>
</dbReference>
<dbReference type="CDD" id="cd07340">
    <property type="entry name" value="M48B_Htpx_like"/>
    <property type="match status" value="1"/>
</dbReference>
<evidence type="ECO:0000256" key="5">
    <source>
        <dbReference type="ARBA" id="ARBA00022723"/>
    </source>
</evidence>
<comment type="cofactor">
    <cofactor evidence="1">
        <name>Zn(2+)</name>
        <dbReference type="ChEBI" id="CHEBI:29105"/>
    </cofactor>
</comment>
<dbReference type="PANTHER" id="PTHR43221">
    <property type="entry name" value="PROTEASE HTPX"/>
    <property type="match status" value="1"/>
</dbReference>
<sequence length="599" mass="64370">MDFYSHQDQARSKSFWLLVLFAIGLLLLSTVTTLLLGLALRQGAEHPDPQLPLFSLTLYGWVSGGVFLAALLAAAFKYLGLHSGGRKVAESLGGRRVLGSTTNHQERQLLNVVEEMAIAAGVPVPPVYILGESGINAFAAGFSINDAVIGVTQGAVDHFSRDELQAVIGHEFSHIFNGDMRLNLRLVALLYGLFFVGNLGRLLLHVSDSGSSSNKKNNGGVLLALGIGLLIMGYLGGLWARIMQSAINRQREYLADASAVQFTRNPQGLASALKKVGGHQSGSVVSHSATAEFSHLFFGPAMTSQFAGLFASHPPLRTRILRLDPSWDGHYSRSTPNQGQEVSSKVQPSATAALAGSAQAALAMAAALPAALNVASREPLDACYLIFALLLDEDDNLRQQQLQGLKAPQRALAYFEELGSLQPGQRLPLVEKAIPSLKALSESQYKAFTDTLMGLVQADGKVSLFEWLLYRLVSHQLGAQYSPRVEAKVRPHKLASLSNEVAELLSAVAWLSPHEEKAKRAFGMGANSMGLYGISLLPAPAPSSLGPALTRLQQAREPVRQRFLQGVLKAIKQDGEITAEEGEFFRVLAVCLDCPVALP</sequence>
<evidence type="ECO:0000256" key="6">
    <source>
        <dbReference type="ARBA" id="ARBA00022801"/>
    </source>
</evidence>
<dbReference type="PATRIC" id="fig|745411.4.peg.2312"/>
<keyword evidence="8 11" id="KW-1133">Transmembrane helix</keyword>
<feature type="transmembrane region" description="Helical" evidence="11">
    <location>
        <begin position="58"/>
        <end position="79"/>
    </location>
</feature>
<evidence type="ECO:0000259" key="12">
    <source>
        <dbReference type="Pfam" id="PF01435"/>
    </source>
</evidence>
<dbReference type="GO" id="GO:0046872">
    <property type="term" value="F:metal ion binding"/>
    <property type="evidence" value="ECO:0007669"/>
    <property type="project" value="UniProtKB-KW"/>
</dbReference>
<dbReference type="eggNOG" id="COG0501">
    <property type="taxonomic scope" value="Bacteria"/>
</dbReference>
<organism evidence="13 14">
    <name type="scientific">Gallaecimonas xiamenensis 3-C-1</name>
    <dbReference type="NCBI Taxonomy" id="745411"/>
    <lineage>
        <taxon>Bacteria</taxon>
        <taxon>Pseudomonadati</taxon>
        <taxon>Pseudomonadota</taxon>
        <taxon>Gammaproteobacteria</taxon>
        <taxon>Enterobacterales</taxon>
        <taxon>Gallaecimonadaceae</taxon>
        <taxon>Gallaecimonas</taxon>
    </lineage>
</organism>
<dbReference type="STRING" id="745411.B3C1_11749"/>
<keyword evidence="2" id="KW-1003">Cell membrane</keyword>
<evidence type="ECO:0000256" key="10">
    <source>
        <dbReference type="ARBA" id="ARBA00023136"/>
    </source>
</evidence>
<feature type="transmembrane region" description="Helical" evidence="11">
    <location>
        <begin position="182"/>
        <end position="200"/>
    </location>
</feature>
<accession>K2JP68</accession>
<gene>
    <name evidence="13" type="ORF">B3C1_11749</name>
</gene>
<dbReference type="AlphaFoldDB" id="K2JP68"/>
<evidence type="ECO:0000313" key="13">
    <source>
        <dbReference type="EMBL" id="EKE72244.1"/>
    </source>
</evidence>
<dbReference type="GO" id="GO:0004222">
    <property type="term" value="F:metalloendopeptidase activity"/>
    <property type="evidence" value="ECO:0007669"/>
    <property type="project" value="InterPro"/>
</dbReference>
<dbReference type="Gene3D" id="3.30.2010.10">
    <property type="entry name" value="Metalloproteases ('zincins'), catalytic domain"/>
    <property type="match status" value="1"/>
</dbReference>
<keyword evidence="14" id="KW-1185">Reference proteome</keyword>
<evidence type="ECO:0000256" key="4">
    <source>
        <dbReference type="ARBA" id="ARBA00022692"/>
    </source>
</evidence>
<evidence type="ECO:0000256" key="7">
    <source>
        <dbReference type="ARBA" id="ARBA00022833"/>
    </source>
</evidence>
<evidence type="ECO:0000256" key="1">
    <source>
        <dbReference type="ARBA" id="ARBA00001947"/>
    </source>
</evidence>
<dbReference type="InterPro" id="IPR050083">
    <property type="entry name" value="HtpX_protease"/>
</dbReference>
<feature type="transmembrane region" description="Helical" evidence="11">
    <location>
        <begin position="220"/>
        <end position="240"/>
    </location>
</feature>
<evidence type="ECO:0000256" key="9">
    <source>
        <dbReference type="ARBA" id="ARBA00023049"/>
    </source>
</evidence>
<dbReference type="PANTHER" id="PTHR43221:SF2">
    <property type="entry name" value="PROTEASE HTPX HOMOLOG"/>
    <property type="match status" value="1"/>
</dbReference>
<keyword evidence="5" id="KW-0479">Metal-binding</keyword>
<keyword evidence="9" id="KW-0482">Metalloprotease</keyword>
<keyword evidence="10 11" id="KW-0472">Membrane</keyword>
<protein>
    <submittedName>
        <fullName evidence="13">Peptidase M48 Ste24p</fullName>
    </submittedName>
</protein>
<evidence type="ECO:0000256" key="8">
    <source>
        <dbReference type="ARBA" id="ARBA00022989"/>
    </source>
</evidence>